<proteinExistence type="predicted"/>
<protein>
    <submittedName>
        <fullName evidence="1">Uncharacterized protein</fullName>
    </submittedName>
</protein>
<comment type="caution">
    <text evidence="1">The sequence shown here is derived from an EMBL/GenBank/DDBJ whole genome shotgun (WGS) entry which is preliminary data.</text>
</comment>
<evidence type="ECO:0000313" key="2">
    <source>
        <dbReference type="Proteomes" id="UP001252613"/>
    </source>
</evidence>
<dbReference type="EMBL" id="JAVDVC010000003">
    <property type="protein sequence ID" value="MDR6958076.1"/>
    <property type="molecule type" value="Genomic_DNA"/>
</dbReference>
<accession>A0AAW8M9F6</accession>
<dbReference type="AlphaFoldDB" id="A0AAW8M9F6"/>
<name>A0AAW8M9F6_9PSED</name>
<organism evidence="1 2">
    <name type="scientific">Pseudomonas brassicacearum</name>
    <dbReference type="NCBI Taxonomy" id="930166"/>
    <lineage>
        <taxon>Bacteria</taxon>
        <taxon>Pseudomonadati</taxon>
        <taxon>Pseudomonadota</taxon>
        <taxon>Gammaproteobacteria</taxon>
        <taxon>Pseudomonadales</taxon>
        <taxon>Pseudomonadaceae</taxon>
        <taxon>Pseudomonas</taxon>
    </lineage>
</organism>
<gene>
    <name evidence="1" type="ORF">J2W43_002057</name>
</gene>
<reference evidence="1" key="1">
    <citation type="submission" date="2023-07" db="EMBL/GenBank/DDBJ databases">
        <title>Sorghum-associated microbial communities from plants grown in Nebraska, USA.</title>
        <authorList>
            <person name="Schachtman D."/>
        </authorList>
    </citation>
    <scope>NUCLEOTIDE SEQUENCE</scope>
    <source>
        <strain evidence="1">3432</strain>
    </source>
</reference>
<dbReference type="Proteomes" id="UP001252613">
    <property type="component" value="Unassembled WGS sequence"/>
</dbReference>
<sequence length="57" mass="6279">MNRPSTSAAPRGTGLAQALDGTRTLFRRAVWNDLFDQHGRLSRINVDEGSQHSLSVN</sequence>
<evidence type="ECO:0000313" key="1">
    <source>
        <dbReference type="EMBL" id="MDR6958076.1"/>
    </source>
</evidence>